<keyword evidence="2" id="KW-1185">Reference proteome</keyword>
<gene>
    <name evidence="1" type="ORF">BCR42DRAFT_311861</name>
</gene>
<dbReference type="EMBL" id="MCGE01000036">
    <property type="protein sequence ID" value="ORZ07085.1"/>
    <property type="molecule type" value="Genomic_DNA"/>
</dbReference>
<sequence length="347" mass="38469">MIQVCVMPGPVTPKDDGFWSFLEPLIEQIKTLATRGMDVHCSDGVIVHSKVRLMIATGDIVGLSVLCNHSGHMSKFGCRICLVEGISNGSNRGMYFEPTATNLSMPWRSHDSFLTGDRMQGLKKPSPLAELTGFVGPTSFGLDEMHMLGLGISRQLLSLLDGGKGSKKNHTRGDLYIGEKVAKIFFAMMEDSRSTIPAVFKGSFRQPYSTFTTRAVDYIDIVRYIIPSLFVPAYSNRSAMDALLSLVMIIQIAIQPVISNDLLDQMQDSLNTWNSFLMDQCNGEKLSINVFVPNQHYLNHLPLMIKKLGPPIGFSTRCLERTIGVYKSRLRSKRDPGVEAGNVMVEL</sequence>
<accession>A0A1X2I0Y8</accession>
<dbReference type="PANTHER" id="PTHR46579">
    <property type="entry name" value="F5/8 TYPE C DOMAIN-CONTAINING PROTEIN-RELATED"/>
    <property type="match status" value="1"/>
</dbReference>
<evidence type="ECO:0000313" key="2">
    <source>
        <dbReference type="Proteomes" id="UP000193560"/>
    </source>
</evidence>
<organism evidence="1 2">
    <name type="scientific">Absidia repens</name>
    <dbReference type="NCBI Taxonomy" id="90262"/>
    <lineage>
        <taxon>Eukaryota</taxon>
        <taxon>Fungi</taxon>
        <taxon>Fungi incertae sedis</taxon>
        <taxon>Mucoromycota</taxon>
        <taxon>Mucoromycotina</taxon>
        <taxon>Mucoromycetes</taxon>
        <taxon>Mucorales</taxon>
        <taxon>Cunninghamellaceae</taxon>
        <taxon>Absidia</taxon>
    </lineage>
</organism>
<dbReference type="PANTHER" id="PTHR46579:SF1">
    <property type="entry name" value="F5_8 TYPE C DOMAIN-CONTAINING PROTEIN"/>
    <property type="match status" value="1"/>
</dbReference>
<proteinExistence type="predicted"/>
<protein>
    <submittedName>
        <fullName evidence="1">Uncharacterized protein</fullName>
    </submittedName>
</protein>
<dbReference type="AlphaFoldDB" id="A0A1X2I0Y8"/>
<evidence type="ECO:0000313" key="1">
    <source>
        <dbReference type="EMBL" id="ORZ07085.1"/>
    </source>
</evidence>
<name>A0A1X2I0Y8_9FUNG</name>
<dbReference type="STRING" id="90262.A0A1X2I0Y8"/>
<dbReference type="OrthoDB" id="2289822at2759"/>
<feature type="non-terminal residue" evidence="1">
    <location>
        <position position="347"/>
    </location>
</feature>
<comment type="caution">
    <text evidence="1">The sequence shown here is derived from an EMBL/GenBank/DDBJ whole genome shotgun (WGS) entry which is preliminary data.</text>
</comment>
<dbReference type="Proteomes" id="UP000193560">
    <property type="component" value="Unassembled WGS sequence"/>
</dbReference>
<reference evidence="1 2" key="1">
    <citation type="submission" date="2016-07" db="EMBL/GenBank/DDBJ databases">
        <title>Pervasive Adenine N6-methylation of Active Genes in Fungi.</title>
        <authorList>
            <consortium name="DOE Joint Genome Institute"/>
            <person name="Mondo S.J."/>
            <person name="Dannebaum R.O."/>
            <person name="Kuo R.C."/>
            <person name="Labutti K."/>
            <person name="Haridas S."/>
            <person name="Kuo A."/>
            <person name="Salamov A."/>
            <person name="Ahrendt S.R."/>
            <person name="Lipzen A."/>
            <person name="Sullivan W."/>
            <person name="Andreopoulos W.B."/>
            <person name="Clum A."/>
            <person name="Lindquist E."/>
            <person name="Daum C."/>
            <person name="Ramamoorthy G.K."/>
            <person name="Gryganskyi A."/>
            <person name="Culley D."/>
            <person name="Magnuson J.K."/>
            <person name="James T.Y."/>
            <person name="O'Malley M.A."/>
            <person name="Stajich J.E."/>
            <person name="Spatafora J.W."/>
            <person name="Visel A."/>
            <person name="Grigoriev I.V."/>
        </authorList>
    </citation>
    <scope>NUCLEOTIDE SEQUENCE [LARGE SCALE GENOMIC DNA]</scope>
    <source>
        <strain evidence="1 2">NRRL 1336</strain>
    </source>
</reference>